<dbReference type="Proteomes" id="UP001304340">
    <property type="component" value="Chromosome"/>
</dbReference>
<proteinExistence type="predicted"/>
<accession>A0AAF1C4F5</accession>
<dbReference type="EMBL" id="CP138359">
    <property type="protein sequence ID" value="WPF82428.1"/>
    <property type="molecule type" value="Genomic_DNA"/>
</dbReference>
<protein>
    <submittedName>
        <fullName evidence="1">Uncharacterized protein</fullName>
    </submittedName>
</protein>
<evidence type="ECO:0000313" key="1">
    <source>
        <dbReference type="EMBL" id="WPF82428.1"/>
    </source>
</evidence>
<keyword evidence="2" id="KW-1185">Reference proteome</keyword>
<name>A0AAF1C4F5_9MICO</name>
<reference evidence="2" key="1">
    <citation type="submission" date="2023-11" db="EMBL/GenBank/DDBJ databases">
        <authorList>
            <person name="Helweg L.P."/>
            <person name="Kiel A."/>
            <person name="Hitz F."/>
            <person name="Ruckert-Reed C."/>
            <person name="Busche T."/>
            <person name="Kaltschmidt B."/>
            <person name="Kaltschmidt C."/>
        </authorList>
    </citation>
    <scope>NUCLEOTIDE SEQUENCE [LARGE SCALE GENOMIC DNA]</scope>
    <source>
        <strain evidence="2">4.1</strain>
    </source>
</reference>
<evidence type="ECO:0000313" key="2">
    <source>
        <dbReference type="Proteomes" id="UP001304340"/>
    </source>
</evidence>
<dbReference type="AlphaFoldDB" id="A0AAF1C4F5"/>
<organism evidence="1 2">
    <name type="scientific">Sanguibacter biliveldensis</name>
    <dbReference type="NCBI Taxonomy" id="3030830"/>
    <lineage>
        <taxon>Bacteria</taxon>
        <taxon>Bacillati</taxon>
        <taxon>Actinomycetota</taxon>
        <taxon>Actinomycetes</taxon>
        <taxon>Micrococcales</taxon>
        <taxon>Sanguibacteraceae</taxon>
        <taxon>Sanguibacter</taxon>
    </lineage>
</organism>
<dbReference type="KEGG" id="sbil:SANBI_000030"/>
<sequence>MCSLVLLSACSGTDDSSSTETTSAPAAATAEAVSKDPVAVCGTLFDGGDDSIVSQLTALAGVAVDETVLTQVSDLRQELVGAIAKSPTDLASAIEGLRSPLGAVVSAAGSGTPDVTVDAEAITTGTAELTTACEDAGYTVPAA</sequence>
<dbReference type="RefSeq" id="WP_319157810.1">
    <property type="nucleotide sequence ID" value="NZ_CP138359.1"/>
</dbReference>
<gene>
    <name evidence="1" type="ORF">SANBI_000030</name>
</gene>